<evidence type="ECO:0000256" key="5">
    <source>
        <dbReference type="ARBA" id="ARBA00022679"/>
    </source>
</evidence>
<keyword evidence="7" id="KW-0735">Signal-anchor</keyword>
<evidence type="ECO:0000259" key="14">
    <source>
        <dbReference type="Pfam" id="PF17039"/>
    </source>
</evidence>
<evidence type="ECO:0000256" key="6">
    <source>
        <dbReference type="ARBA" id="ARBA00022692"/>
    </source>
</evidence>
<dbReference type="Pfam" id="PF17039">
    <property type="entry name" value="Glyco_tran_10_N"/>
    <property type="match status" value="1"/>
</dbReference>
<keyword evidence="11" id="KW-0325">Glycoprotein</keyword>
<evidence type="ECO:0000256" key="10">
    <source>
        <dbReference type="ARBA" id="ARBA00023136"/>
    </source>
</evidence>
<dbReference type="GO" id="GO:0008417">
    <property type="term" value="F:fucosyltransferase activity"/>
    <property type="evidence" value="ECO:0007669"/>
    <property type="project" value="InterPro"/>
</dbReference>
<name>A0A6J8D3E4_MYTCO</name>
<dbReference type="PANTHER" id="PTHR48438:SF1">
    <property type="entry name" value="ALPHA-(1,3)-FUCOSYLTRANSFERASE C-RELATED"/>
    <property type="match status" value="1"/>
</dbReference>
<evidence type="ECO:0000256" key="3">
    <source>
        <dbReference type="ARBA" id="ARBA00008919"/>
    </source>
</evidence>
<evidence type="ECO:0000256" key="8">
    <source>
        <dbReference type="ARBA" id="ARBA00022989"/>
    </source>
</evidence>
<dbReference type="InterPro" id="IPR038577">
    <property type="entry name" value="GT10-like_C_sf"/>
</dbReference>
<dbReference type="InterPro" id="IPR055270">
    <property type="entry name" value="Glyco_tran_10_C"/>
</dbReference>
<comment type="pathway">
    <text evidence="2">Protein modification; protein glycosylation.</text>
</comment>
<keyword evidence="5 12" id="KW-0808">Transferase</keyword>
<keyword evidence="6 12" id="KW-0812">Transmembrane</keyword>
<evidence type="ECO:0000313" key="15">
    <source>
        <dbReference type="EMBL" id="CAC5401660.1"/>
    </source>
</evidence>
<keyword evidence="8" id="KW-1133">Transmembrane helix</keyword>
<dbReference type="Pfam" id="PF00852">
    <property type="entry name" value="Glyco_transf_10"/>
    <property type="match status" value="1"/>
</dbReference>
<evidence type="ECO:0000256" key="4">
    <source>
        <dbReference type="ARBA" id="ARBA00022676"/>
    </source>
</evidence>
<dbReference type="InterPro" id="IPR001503">
    <property type="entry name" value="Glyco_trans_10"/>
</dbReference>
<dbReference type="PANTHER" id="PTHR48438">
    <property type="entry name" value="ALPHA-(1,3)-FUCOSYLTRANSFERASE C-RELATED"/>
    <property type="match status" value="1"/>
</dbReference>
<comment type="similarity">
    <text evidence="3 12">Belongs to the glycosyltransferase 10 family.</text>
</comment>
<evidence type="ECO:0000256" key="7">
    <source>
        <dbReference type="ARBA" id="ARBA00022968"/>
    </source>
</evidence>
<evidence type="ECO:0000256" key="11">
    <source>
        <dbReference type="ARBA" id="ARBA00023180"/>
    </source>
</evidence>
<evidence type="ECO:0000256" key="1">
    <source>
        <dbReference type="ARBA" id="ARBA00004323"/>
    </source>
</evidence>
<dbReference type="OrthoDB" id="6085082at2759"/>
<dbReference type="InterPro" id="IPR031481">
    <property type="entry name" value="Glyco_tran_10_N"/>
</dbReference>
<dbReference type="Gene3D" id="3.40.50.11660">
    <property type="entry name" value="Glycosyl transferase family 10, C-terminal domain"/>
    <property type="match status" value="1"/>
</dbReference>
<feature type="domain" description="Fucosyltransferase N-terminal" evidence="14">
    <location>
        <begin position="8"/>
        <end position="115"/>
    </location>
</feature>
<dbReference type="FunFam" id="3.40.50.11660:FF:000002">
    <property type="entry name" value="Alpha-(1,3)-fucosyltransferase"/>
    <property type="match status" value="1"/>
</dbReference>
<evidence type="ECO:0000256" key="12">
    <source>
        <dbReference type="RuleBase" id="RU003832"/>
    </source>
</evidence>
<accession>A0A6J8D3E4</accession>
<keyword evidence="10" id="KW-0472">Membrane</keyword>
<sequence length="319" mass="37384">MIPRIENKSSYLLLWYSPPFWASNLKPKNGFKNCVFKNCDISLDKSLINKSDVLLFHHSDLTKNPPIRTENQIWVFMTLESPVHTYGPYREQQWNNAFNWTWSYRQDSEIFTPYGKLSKRIVPKEKNYTKIFQHKSKDVAWMVSNCYTHSQRNRYVQKMKKFIDVDVFGKCGKPCSLSGDECIKDLSNRYKFYLSFENSICEDYVTEKAFRLYKGDFDIVPVIRGCPNIKDILPKGTFITTLDFGSPKKLALYLKDIALNETKYLNYIKEKDGYVTTSYNNYIQDGTCLLCEKINNNRNGAVNLSQWILKKQCISPLDL</sequence>
<evidence type="ECO:0000313" key="16">
    <source>
        <dbReference type="Proteomes" id="UP000507470"/>
    </source>
</evidence>
<comment type="subcellular location">
    <subcellularLocation>
        <location evidence="1">Golgi apparatus membrane</location>
        <topology evidence="1">Single-pass type II membrane protein</topology>
    </subcellularLocation>
    <subcellularLocation>
        <location evidence="12">Golgi apparatus</location>
        <location evidence="12">Golgi stack membrane</location>
        <topology evidence="12">Single-pass type II membrane protein</topology>
    </subcellularLocation>
</comment>
<evidence type="ECO:0000256" key="9">
    <source>
        <dbReference type="ARBA" id="ARBA00023034"/>
    </source>
</evidence>
<dbReference type="EMBL" id="CACVKT020006449">
    <property type="protein sequence ID" value="CAC5401660.1"/>
    <property type="molecule type" value="Genomic_DNA"/>
</dbReference>
<reference evidence="15 16" key="1">
    <citation type="submission" date="2020-06" db="EMBL/GenBank/DDBJ databases">
        <authorList>
            <person name="Li R."/>
            <person name="Bekaert M."/>
        </authorList>
    </citation>
    <scope>NUCLEOTIDE SEQUENCE [LARGE SCALE GENOMIC DNA]</scope>
    <source>
        <strain evidence="16">wild</strain>
    </source>
</reference>
<keyword evidence="4 12" id="KW-0328">Glycosyltransferase</keyword>
<organism evidence="15 16">
    <name type="scientific">Mytilus coruscus</name>
    <name type="common">Sea mussel</name>
    <dbReference type="NCBI Taxonomy" id="42192"/>
    <lineage>
        <taxon>Eukaryota</taxon>
        <taxon>Metazoa</taxon>
        <taxon>Spiralia</taxon>
        <taxon>Lophotrochozoa</taxon>
        <taxon>Mollusca</taxon>
        <taxon>Bivalvia</taxon>
        <taxon>Autobranchia</taxon>
        <taxon>Pteriomorphia</taxon>
        <taxon>Mytilida</taxon>
        <taxon>Mytiloidea</taxon>
        <taxon>Mytilidae</taxon>
        <taxon>Mytilinae</taxon>
        <taxon>Mytilus</taxon>
    </lineage>
</organism>
<dbReference type="SUPFAM" id="SSF53756">
    <property type="entry name" value="UDP-Glycosyltransferase/glycogen phosphorylase"/>
    <property type="match status" value="1"/>
</dbReference>
<dbReference type="AlphaFoldDB" id="A0A6J8D3E4"/>
<dbReference type="EC" id="2.4.1.-" evidence="12"/>
<keyword evidence="9 12" id="KW-0333">Golgi apparatus</keyword>
<dbReference type="Proteomes" id="UP000507470">
    <property type="component" value="Unassembled WGS sequence"/>
</dbReference>
<dbReference type="GO" id="GO:0000139">
    <property type="term" value="C:Golgi membrane"/>
    <property type="evidence" value="ECO:0007669"/>
    <property type="project" value="UniProtKB-SubCell"/>
</dbReference>
<gene>
    <name evidence="15" type="ORF">MCOR_35722</name>
</gene>
<protein>
    <recommendedName>
        <fullName evidence="12">Fucosyltransferase</fullName>
        <ecNumber evidence="12">2.4.1.-</ecNumber>
    </recommendedName>
</protein>
<evidence type="ECO:0000256" key="2">
    <source>
        <dbReference type="ARBA" id="ARBA00004922"/>
    </source>
</evidence>
<evidence type="ECO:0000259" key="13">
    <source>
        <dbReference type="Pfam" id="PF00852"/>
    </source>
</evidence>
<proteinExistence type="inferred from homology"/>
<dbReference type="GO" id="GO:0032580">
    <property type="term" value="C:Golgi cisterna membrane"/>
    <property type="evidence" value="ECO:0007669"/>
    <property type="project" value="UniProtKB-SubCell"/>
</dbReference>
<keyword evidence="16" id="KW-1185">Reference proteome</keyword>
<dbReference type="UniPathway" id="UPA00378"/>
<feature type="domain" description="Fucosyltransferase C-terminal" evidence="13">
    <location>
        <begin position="133"/>
        <end position="299"/>
    </location>
</feature>